<sequence>MTTNLQVEQHSQPLEVRKGKVSYFDGGLLQFIGWTILAGLSRFVH</sequence>
<evidence type="ECO:0000313" key="3">
    <source>
        <dbReference type="Proteomes" id="UP000321901"/>
    </source>
</evidence>
<reference evidence="2 3" key="1">
    <citation type="submission" date="2019-07" db="EMBL/GenBank/DDBJ databases">
        <title>Whole genome shotgun sequence of Sporosarcina luteola NBRC 105378.</title>
        <authorList>
            <person name="Hosoyama A."/>
            <person name="Uohara A."/>
            <person name="Ohji S."/>
            <person name="Ichikawa N."/>
        </authorList>
    </citation>
    <scope>NUCLEOTIDE SEQUENCE [LARGE SCALE GENOMIC DNA]</scope>
    <source>
        <strain evidence="2 3">NBRC 105378</strain>
    </source>
</reference>
<dbReference type="Proteomes" id="UP000321901">
    <property type="component" value="Unassembled WGS sequence"/>
</dbReference>
<name>A0A511Z809_9BACL</name>
<dbReference type="AlphaFoldDB" id="A0A511Z809"/>
<feature type="transmembrane region" description="Helical" evidence="1">
    <location>
        <begin position="21"/>
        <end position="44"/>
    </location>
</feature>
<keyword evidence="1" id="KW-0472">Membrane</keyword>
<evidence type="ECO:0000256" key="1">
    <source>
        <dbReference type="SAM" id="Phobius"/>
    </source>
</evidence>
<protein>
    <submittedName>
        <fullName evidence="2">Uncharacterized protein</fullName>
    </submittedName>
</protein>
<accession>A0A511Z809</accession>
<gene>
    <name evidence="2" type="ORF">SLU01_18980</name>
</gene>
<dbReference type="EMBL" id="BJYL01000024">
    <property type="protein sequence ID" value="GEN83586.1"/>
    <property type="molecule type" value="Genomic_DNA"/>
</dbReference>
<keyword evidence="3" id="KW-1185">Reference proteome</keyword>
<comment type="caution">
    <text evidence="2">The sequence shown here is derived from an EMBL/GenBank/DDBJ whole genome shotgun (WGS) entry which is preliminary data.</text>
</comment>
<keyword evidence="1" id="KW-0812">Transmembrane</keyword>
<proteinExistence type="predicted"/>
<evidence type="ECO:0000313" key="2">
    <source>
        <dbReference type="EMBL" id="GEN83586.1"/>
    </source>
</evidence>
<keyword evidence="1" id="KW-1133">Transmembrane helix</keyword>
<organism evidence="2 3">
    <name type="scientific">Sporosarcina luteola</name>
    <dbReference type="NCBI Taxonomy" id="582850"/>
    <lineage>
        <taxon>Bacteria</taxon>
        <taxon>Bacillati</taxon>
        <taxon>Bacillota</taxon>
        <taxon>Bacilli</taxon>
        <taxon>Bacillales</taxon>
        <taxon>Caryophanaceae</taxon>
        <taxon>Sporosarcina</taxon>
    </lineage>
</organism>